<keyword evidence="3" id="KW-1185">Reference proteome</keyword>
<feature type="compositionally biased region" description="Acidic residues" evidence="1">
    <location>
        <begin position="181"/>
        <end position="190"/>
    </location>
</feature>
<evidence type="ECO:0000313" key="2">
    <source>
        <dbReference type="EMBL" id="KAK8050098.1"/>
    </source>
</evidence>
<dbReference type="InterPro" id="IPR036514">
    <property type="entry name" value="SGNH_hydro_sf"/>
</dbReference>
<comment type="caution">
    <text evidence="2">The sequence shown here is derived from an EMBL/GenBank/DDBJ whole genome shotgun (WGS) entry which is preliminary data.</text>
</comment>
<feature type="region of interest" description="Disordered" evidence="1">
    <location>
        <begin position="170"/>
        <end position="205"/>
    </location>
</feature>
<feature type="compositionally biased region" description="Basic and acidic residues" evidence="1">
    <location>
        <begin position="170"/>
        <end position="180"/>
    </location>
</feature>
<proteinExistence type="predicted"/>
<evidence type="ECO:0000256" key="1">
    <source>
        <dbReference type="SAM" id="MobiDB-lite"/>
    </source>
</evidence>
<evidence type="ECO:0000313" key="3">
    <source>
        <dbReference type="Proteomes" id="UP001480595"/>
    </source>
</evidence>
<reference evidence="2 3" key="1">
    <citation type="submission" date="2023-01" db="EMBL/GenBank/DDBJ databases">
        <title>Analysis of 21 Apiospora genomes using comparative genomics revels a genus with tremendous synthesis potential of carbohydrate active enzymes and secondary metabolites.</title>
        <authorList>
            <person name="Sorensen T."/>
        </authorList>
    </citation>
    <scope>NUCLEOTIDE SEQUENCE [LARGE SCALE GENOMIC DNA]</scope>
    <source>
        <strain evidence="2 3">CBS 135458</strain>
    </source>
</reference>
<dbReference type="Gene3D" id="3.40.50.1110">
    <property type="entry name" value="SGNH hydrolase"/>
    <property type="match status" value="1"/>
</dbReference>
<dbReference type="EMBL" id="JAQQWL010000011">
    <property type="protein sequence ID" value="KAK8050098.1"/>
    <property type="molecule type" value="Genomic_DNA"/>
</dbReference>
<organism evidence="2 3">
    <name type="scientific">Apiospora phragmitis</name>
    <dbReference type="NCBI Taxonomy" id="2905665"/>
    <lineage>
        <taxon>Eukaryota</taxon>
        <taxon>Fungi</taxon>
        <taxon>Dikarya</taxon>
        <taxon>Ascomycota</taxon>
        <taxon>Pezizomycotina</taxon>
        <taxon>Sordariomycetes</taxon>
        <taxon>Xylariomycetidae</taxon>
        <taxon>Amphisphaeriales</taxon>
        <taxon>Apiosporaceae</taxon>
        <taxon>Apiospora</taxon>
    </lineage>
</organism>
<feature type="compositionally biased region" description="Basic and acidic residues" evidence="1">
    <location>
        <begin position="117"/>
        <end position="130"/>
    </location>
</feature>
<feature type="region of interest" description="Disordered" evidence="1">
    <location>
        <begin position="112"/>
        <end position="132"/>
    </location>
</feature>
<dbReference type="GeneID" id="92096300"/>
<sequence length="234" mass="26243">MDDPAFAQRLKNTLWRAGRMIDEKGAANCVPNESTESCQTKVWHDMELFVTGYEKFFNTETDRCRIRGIPAIGDAINFDLNGKKGKAHRARLNALVERLNGIIKDSVAWVQEQSSYPRDRDNPDVPDTQKRSQSYTYIDSDALFEGNRHCEPGDPLGRWSQGWFLEICGPDRPRAEPGKDDDGDDDDDPEHEGGYCTPGGDLGFDPADLDETHELVAFYETCNPGMGSYRGALC</sequence>
<gene>
    <name evidence="2" type="ORF">PG994_011828</name>
</gene>
<accession>A0ABR1TTZ8</accession>
<name>A0ABR1TTZ8_9PEZI</name>
<protein>
    <submittedName>
        <fullName evidence="2">Uncharacterized protein</fullName>
    </submittedName>
</protein>
<dbReference type="RefSeq" id="XP_066712347.1">
    <property type="nucleotide sequence ID" value="XM_066863237.1"/>
</dbReference>
<dbReference type="Proteomes" id="UP001480595">
    <property type="component" value="Unassembled WGS sequence"/>
</dbReference>